<dbReference type="InterPro" id="IPR003594">
    <property type="entry name" value="HATPase_dom"/>
</dbReference>
<dbReference type="SUPFAM" id="SSF55785">
    <property type="entry name" value="PYP-like sensor domain (PAS domain)"/>
    <property type="match status" value="3"/>
</dbReference>
<dbReference type="InterPro" id="IPR003661">
    <property type="entry name" value="HisK_dim/P_dom"/>
</dbReference>
<dbReference type="SMART" id="SM00387">
    <property type="entry name" value="HATPase_c"/>
    <property type="match status" value="1"/>
</dbReference>
<dbReference type="PROSITE" id="PS50109">
    <property type="entry name" value="HIS_KIN"/>
    <property type="match status" value="1"/>
</dbReference>
<dbReference type="InterPro" id="IPR001789">
    <property type="entry name" value="Sig_transdc_resp-reg_receiver"/>
</dbReference>
<dbReference type="EC" id="2.7.13.3" evidence="2"/>
<evidence type="ECO:0000259" key="6">
    <source>
        <dbReference type="PROSITE" id="PS50109"/>
    </source>
</evidence>
<dbReference type="Pfam" id="PF13188">
    <property type="entry name" value="PAS_8"/>
    <property type="match status" value="2"/>
</dbReference>
<dbReference type="Proteomes" id="UP001274321">
    <property type="component" value="Unassembled WGS sequence"/>
</dbReference>
<evidence type="ECO:0000256" key="4">
    <source>
        <dbReference type="PROSITE-ProRule" id="PRU00169"/>
    </source>
</evidence>
<reference evidence="8 9" key="1">
    <citation type="submission" date="2023-11" db="EMBL/GenBank/DDBJ databases">
        <authorList>
            <person name="Bao R."/>
        </authorList>
    </citation>
    <scope>NUCLEOTIDE SEQUENCE [LARGE SCALE GENOMIC DNA]</scope>
    <source>
        <strain evidence="8 9">PJ23</strain>
    </source>
</reference>
<dbReference type="CDD" id="cd00082">
    <property type="entry name" value="HisKA"/>
    <property type="match status" value="1"/>
</dbReference>
<feature type="transmembrane region" description="Helical" evidence="5">
    <location>
        <begin position="25"/>
        <end position="45"/>
    </location>
</feature>
<dbReference type="InterPro" id="IPR036890">
    <property type="entry name" value="HATPase_C_sf"/>
</dbReference>
<dbReference type="SMART" id="SM00388">
    <property type="entry name" value="HisKA"/>
    <property type="match status" value="1"/>
</dbReference>
<proteinExistence type="predicted"/>
<evidence type="ECO:0000256" key="2">
    <source>
        <dbReference type="ARBA" id="ARBA00012438"/>
    </source>
</evidence>
<protein>
    <recommendedName>
        <fullName evidence="2">histidine kinase</fullName>
        <ecNumber evidence="2">2.7.13.3</ecNumber>
    </recommendedName>
</protein>
<comment type="caution">
    <text evidence="8">The sequence shown here is derived from an EMBL/GenBank/DDBJ whole genome shotgun (WGS) entry which is preliminary data.</text>
</comment>
<evidence type="ECO:0000256" key="5">
    <source>
        <dbReference type="SAM" id="Phobius"/>
    </source>
</evidence>
<dbReference type="NCBIfam" id="TIGR00229">
    <property type="entry name" value="sensory_box"/>
    <property type="match status" value="1"/>
</dbReference>
<dbReference type="SUPFAM" id="SSF52172">
    <property type="entry name" value="CheY-like"/>
    <property type="match status" value="1"/>
</dbReference>
<dbReference type="InterPro" id="IPR005467">
    <property type="entry name" value="His_kinase_dom"/>
</dbReference>
<dbReference type="SUPFAM" id="SSF47384">
    <property type="entry name" value="Homodimeric domain of signal transducing histidine kinase"/>
    <property type="match status" value="1"/>
</dbReference>
<evidence type="ECO:0000313" key="8">
    <source>
        <dbReference type="EMBL" id="MDX6807491.1"/>
    </source>
</evidence>
<dbReference type="EMBL" id="JAXAFJ010000012">
    <property type="protein sequence ID" value="MDX6807491.1"/>
    <property type="molecule type" value="Genomic_DNA"/>
</dbReference>
<dbReference type="Gene3D" id="3.40.50.2300">
    <property type="match status" value="1"/>
</dbReference>
<dbReference type="SMART" id="SM00091">
    <property type="entry name" value="PAS"/>
    <property type="match status" value="3"/>
</dbReference>
<dbReference type="InterPro" id="IPR000014">
    <property type="entry name" value="PAS"/>
</dbReference>
<keyword evidence="3 4" id="KW-0597">Phosphoprotein</keyword>
<dbReference type="InterPro" id="IPR036097">
    <property type="entry name" value="HisK_dim/P_sf"/>
</dbReference>
<evidence type="ECO:0000256" key="3">
    <source>
        <dbReference type="ARBA" id="ARBA00022553"/>
    </source>
</evidence>
<evidence type="ECO:0000313" key="9">
    <source>
        <dbReference type="Proteomes" id="UP001274321"/>
    </source>
</evidence>
<keyword evidence="9" id="KW-1185">Reference proteome</keyword>
<evidence type="ECO:0000259" key="7">
    <source>
        <dbReference type="PROSITE" id="PS50110"/>
    </source>
</evidence>
<dbReference type="PANTHER" id="PTHR43065">
    <property type="entry name" value="SENSOR HISTIDINE KINASE"/>
    <property type="match status" value="1"/>
</dbReference>
<dbReference type="InterPro" id="IPR011006">
    <property type="entry name" value="CheY-like_superfamily"/>
</dbReference>
<dbReference type="Pfam" id="PF00072">
    <property type="entry name" value="Response_reg"/>
    <property type="match status" value="1"/>
</dbReference>
<feature type="transmembrane region" description="Helical" evidence="5">
    <location>
        <begin position="51"/>
        <end position="77"/>
    </location>
</feature>
<comment type="catalytic activity">
    <reaction evidence="1">
        <text>ATP + protein L-histidine = ADP + protein N-phospho-L-histidine.</text>
        <dbReference type="EC" id="2.7.13.3"/>
    </reaction>
</comment>
<dbReference type="RefSeq" id="WP_425265709.1">
    <property type="nucleotide sequence ID" value="NZ_JAXAFJ010000012.1"/>
</dbReference>
<gene>
    <name evidence="8" type="ORF">SCD90_15600</name>
</gene>
<sequence>MTMTELPEQQAYEAPIDRAEPPGNIGLVLALAGALVAAALSLSYFDGEQAGFYVIVLLALLASIGIFFLFAVAIGILRPTTRRRHDFARTLLADSDDGILVQDAGGTIIFANHAYLALSGAAGAADVRSLDRVFSSDPDVSEAVYRLSQAAREGRRLQEEFRVQSSPRGGPAWYRIRVRALQRAGVAKPDSVWVVSDVTRDRERQENVFQELQHAIDFLDHAPAGFFSAEPDGAISYMNATLAEWLNHDLAQIGSGVLRLQDIFAGDGAQLVRTLTGGNSTVRTEALDVDLKTRSGQSFPVRLLHKVAYAQDGTPGASKTLVLDRSRARGVSDPLRAAEVQFARFFNNTPIAIATVDRAGHVRRANASFARLFGDALQAGDRDIVSTVAESGRAALASALQAAASGSSDVAPVDGMIGDTDHSARFYFSPMEAAEEDAGGETAILYALDTSEQRALEMQIAQSQKMETVGQLAGGIAHDFNNVLTAIIGYSDLLLTSHRPTDPSFRDIMQIKHNANRAAGLVRHLLAFSRRQTLRPQVLSLGEVLSDLRMMLGRLLGEHVTLDVVHGRELWLLKADLGQFEQVVTNLVVNARDAMPGGGKVTIRTRNVPASEVPGFGEPMLPAADWILVEVEDSGTGIPKEIRDRIFEPFFSTKEVGKGTGLGLSTVYGIVKQTEGFIFVDSEMGRGTTFRIFLPRHVPSQMPAAEEPAPAKSHDAPAKDMTGQGVILLVEDEDAVRSFATRALESRGYVVLAAGSGVEALELLDEHANEVDLVISDVVMPEMDGPTLLKELRRRNSAVKIVFVSGYAEDAFKKNLADDEQFAFLPKPFALKDLIQTVKDTIG</sequence>
<dbReference type="Gene3D" id="3.30.450.20">
    <property type="entry name" value="PAS domain"/>
    <property type="match status" value="2"/>
</dbReference>
<dbReference type="NCBIfam" id="NF046020">
    <property type="entry name" value="HisKinCckABruc"/>
    <property type="match status" value="1"/>
</dbReference>
<feature type="domain" description="Histidine kinase" evidence="6">
    <location>
        <begin position="475"/>
        <end position="698"/>
    </location>
</feature>
<dbReference type="SUPFAM" id="SSF55874">
    <property type="entry name" value="ATPase domain of HSP90 chaperone/DNA topoisomerase II/histidine kinase"/>
    <property type="match status" value="1"/>
</dbReference>
<dbReference type="Pfam" id="PF02518">
    <property type="entry name" value="HATPase_c"/>
    <property type="match status" value="1"/>
</dbReference>
<dbReference type="InterPro" id="IPR004358">
    <property type="entry name" value="Sig_transdc_His_kin-like_C"/>
</dbReference>
<dbReference type="SMART" id="SM00448">
    <property type="entry name" value="REC"/>
    <property type="match status" value="1"/>
</dbReference>
<dbReference type="PROSITE" id="PS50110">
    <property type="entry name" value="RESPONSE_REGULATORY"/>
    <property type="match status" value="1"/>
</dbReference>
<accession>A0ABU4RS97</accession>
<feature type="modified residue" description="4-aspartylphosphate" evidence="4">
    <location>
        <position position="777"/>
    </location>
</feature>
<dbReference type="Pfam" id="PF00512">
    <property type="entry name" value="HisKA"/>
    <property type="match status" value="1"/>
</dbReference>
<keyword evidence="5" id="KW-0472">Membrane</keyword>
<dbReference type="Gene3D" id="3.30.565.10">
    <property type="entry name" value="Histidine kinase-like ATPase, C-terminal domain"/>
    <property type="match status" value="1"/>
</dbReference>
<dbReference type="InterPro" id="IPR035965">
    <property type="entry name" value="PAS-like_dom_sf"/>
</dbReference>
<feature type="domain" description="Response regulatory" evidence="7">
    <location>
        <begin position="726"/>
        <end position="842"/>
    </location>
</feature>
<evidence type="ECO:0000256" key="1">
    <source>
        <dbReference type="ARBA" id="ARBA00000085"/>
    </source>
</evidence>
<keyword evidence="5" id="KW-0812">Transmembrane</keyword>
<dbReference type="Gene3D" id="1.10.287.130">
    <property type="match status" value="1"/>
</dbReference>
<dbReference type="PRINTS" id="PR00344">
    <property type="entry name" value="BCTRLSENSOR"/>
</dbReference>
<name>A0ABU4RS97_9HYPH</name>
<dbReference type="PANTHER" id="PTHR43065:SF42">
    <property type="entry name" value="TWO-COMPONENT SENSOR PPRA"/>
    <property type="match status" value="1"/>
</dbReference>
<organism evidence="8 9">
    <name type="scientific">Terrihabitans rhizophilus</name>
    <dbReference type="NCBI Taxonomy" id="3092662"/>
    <lineage>
        <taxon>Bacteria</taxon>
        <taxon>Pseudomonadati</taxon>
        <taxon>Pseudomonadota</taxon>
        <taxon>Alphaproteobacteria</taxon>
        <taxon>Hyphomicrobiales</taxon>
        <taxon>Terrihabitans</taxon>
    </lineage>
</organism>
<keyword evidence="5" id="KW-1133">Transmembrane helix</keyword>